<feature type="domain" description="Heterokaryon incompatibility" evidence="1">
    <location>
        <begin position="22"/>
        <end position="149"/>
    </location>
</feature>
<dbReference type="EMBL" id="JAGMVJ010000010">
    <property type="protein sequence ID" value="KAH7087186.1"/>
    <property type="molecule type" value="Genomic_DNA"/>
</dbReference>
<dbReference type="Pfam" id="PF06985">
    <property type="entry name" value="HET"/>
    <property type="match status" value="1"/>
</dbReference>
<dbReference type="InterPro" id="IPR010730">
    <property type="entry name" value="HET"/>
</dbReference>
<evidence type="ECO:0000259" key="1">
    <source>
        <dbReference type="Pfam" id="PF06985"/>
    </source>
</evidence>
<dbReference type="Proteomes" id="UP000813461">
    <property type="component" value="Unassembled WGS sequence"/>
</dbReference>
<gene>
    <name evidence="3" type="ORF">FB567DRAFT_527136</name>
</gene>
<dbReference type="PANTHER" id="PTHR10622">
    <property type="entry name" value="HET DOMAIN-CONTAINING PROTEIN"/>
    <property type="match status" value="1"/>
</dbReference>
<name>A0A8K0R893_9PLEO</name>
<evidence type="ECO:0000259" key="2">
    <source>
        <dbReference type="Pfam" id="PF26640"/>
    </source>
</evidence>
<dbReference type="InterPro" id="IPR058525">
    <property type="entry name" value="DUF8212"/>
</dbReference>
<keyword evidence="4" id="KW-1185">Reference proteome</keyword>
<protein>
    <submittedName>
        <fullName evidence="3">Heterokaryon incompatibility protein-domain-containing protein</fullName>
    </submittedName>
</protein>
<organism evidence="3 4">
    <name type="scientific">Paraphoma chrysanthemicola</name>
    <dbReference type="NCBI Taxonomy" id="798071"/>
    <lineage>
        <taxon>Eukaryota</taxon>
        <taxon>Fungi</taxon>
        <taxon>Dikarya</taxon>
        <taxon>Ascomycota</taxon>
        <taxon>Pezizomycotina</taxon>
        <taxon>Dothideomycetes</taxon>
        <taxon>Pleosporomycetidae</taxon>
        <taxon>Pleosporales</taxon>
        <taxon>Pleosporineae</taxon>
        <taxon>Phaeosphaeriaceae</taxon>
        <taxon>Paraphoma</taxon>
    </lineage>
</organism>
<feature type="domain" description="DUF8212" evidence="2">
    <location>
        <begin position="240"/>
        <end position="265"/>
    </location>
</feature>
<proteinExistence type="predicted"/>
<reference evidence="3" key="1">
    <citation type="journal article" date="2021" name="Nat. Commun.">
        <title>Genetic determinants of endophytism in the Arabidopsis root mycobiome.</title>
        <authorList>
            <person name="Mesny F."/>
            <person name="Miyauchi S."/>
            <person name="Thiergart T."/>
            <person name="Pickel B."/>
            <person name="Atanasova L."/>
            <person name="Karlsson M."/>
            <person name="Huettel B."/>
            <person name="Barry K.W."/>
            <person name="Haridas S."/>
            <person name="Chen C."/>
            <person name="Bauer D."/>
            <person name="Andreopoulos W."/>
            <person name="Pangilinan J."/>
            <person name="LaButti K."/>
            <person name="Riley R."/>
            <person name="Lipzen A."/>
            <person name="Clum A."/>
            <person name="Drula E."/>
            <person name="Henrissat B."/>
            <person name="Kohler A."/>
            <person name="Grigoriev I.V."/>
            <person name="Martin F.M."/>
            <person name="Hacquard S."/>
        </authorList>
    </citation>
    <scope>NUCLEOTIDE SEQUENCE</scope>
    <source>
        <strain evidence="3">MPI-SDFR-AT-0120</strain>
    </source>
</reference>
<sequence>MRLLDATTQTFREFDDSYIPAYAILSHRWEDGEMTYQELRDEPAKAKRKKGFEKIQLCCRHALKEDLDYTWIDTCCIDKTSSAELSESINSMYRWYRNAAVCYAYLSDVQAPSESKKHDNSRRLLSNEEPTASEFRASKWWSRGRTLQELIAPQNLKFFANDGQEGWAELGGKRALLPLVKHITGIPRDILRGADVRICSTAMRMSWASDRETTRLEDRAYCLLGIFDVNMPLLYGEGKKAFLRLQEEIMKQSDDQTLFAWQHGSHYAGGQSLGPLASEASQFRGLGHLLPIRSTDLQSTYRMTHKGLEIDLPLIMDKGSRRATAILHCSSAAFFPDRIALPLVRVGDDDSNQFAREATHGPLSSINSKPAAAAVTKTIFINQESQQDVEWQTRTLVRFSNCKQHHYSLEHWSSGTEKFPTDDLERECFYVPSKYQKGVFFLKTADHSWLTVLFTVNIRFSGQSACQLKYYPVSITQSWNDIIYALEKDYQNQLQGDFGKSNCQSSLLYLPNERSIYANIGLKIVDGESMVVFDVDFRYVHDAPREPYELEAIPSSRAANVERPATYNVTTLIPPKSSKLSKVVSRALDPF</sequence>
<dbReference type="OrthoDB" id="674604at2759"/>
<dbReference type="AlphaFoldDB" id="A0A8K0R893"/>
<dbReference type="Pfam" id="PF26640">
    <property type="entry name" value="DUF8212"/>
    <property type="match status" value="1"/>
</dbReference>
<evidence type="ECO:0000313" key="3">
    <source>
        <dbReference type="EMBL" id="KAH7087186.1"/>
    </source>
</evidence>
<dbReference type="PANTHER" id="PTHR10622:SF10">
    <property type="entry name" value="HET DOMAIN-CONTAINING PROTEIN"/>
    <property type="match status" value="1"/>
</dbReference>
<accession>A0A8K0R893</accession>
<evidence type="ECO:0000313" key="4">
    <source>
        <dbReference type="Proteomes" id="UP000813461"/>
    </source>
</evidence>
<comment type="caution">
    <text evidence="3">The sequence shown here is derived from an EMBL/GenBank/DDBJ whole genome shotgun (WGS) entry which is preliminary data.</text>
</comment>